<organism evidence="1 2">
    <name type="scientific">Alistipes onderdonkii</name>
    <dbReference type="NCBI Taxonomy" id="328813"/>
    <lineage>
        <taxon>Bacteria</taxon>
        <taxon>Pseudomonadati</taxon>
        <taxon>Bacteroidota</taxon>
        <taxon>Bacteroidia</taxon>
        <taxon>Bacteroidales</taxon>
        <taxon>Rikenellaceae</taxon>
        <taxon>Alistipes</taxon>
    </lineage>
</organism>
<gene>
    <name evidence="1" type="ORF">NE651_04585</name>
</gene>
<proteinExistence type="predicted"/>
<reference evidence="1" key="1">
    <citation type="submission" date="2022-06" db="EMBL/GenBank/DDBJ databases">
        <title>Isolation of gut microbiota from human fecal samples.</title>
        <authorList>
            <person name="Pamer E.G."/>
            <person name="Barat B."/>
            <person name="Waligurski E."/>
            <person name="Medina S."/>
            <person name="Paddock L."/>
            <person name="Mostad J."/>
        </authorList>
    </citation>
    <scope>NUCLEOTIDE SEQUENCE</scope>
    <source>
        <strain evidence="1">DFI.6.22</strain>
    </source>
</reference>
<dbReference type="EMBL" id="JANGBQ010000005">
    <property type="protein sequence ID" value="MCQ5082165.1"/>
    <property type="molecule type" value="Genomic_DNA"/>
</dbReference>
<protein>
    <submittedName>
        <fullName evidence="1">Uncharacterized protein</fullName>
    </submittedName>
</protein>
<name>A0AAJ1CCU8_9BACT</name>
<sequence>MNGIDFSSFVTNSGLQTELDKRLADYAKKSDLKDWLTSDEVLKLIQAQGYQTKDEVQKLIDEATKGQLTAADVEKIFETMIASEETMGKLQAGIQEIIKQALIKGEYVTEEQMRLFVEGKGYITGTDQLSATQIDQILTAVANSVSSETATVTDAIKKVLGDNFATYMANYLDDETVKAEMGKAITDTIIKELTDANVTLKAAIESMIQDGINDELYDSEGKAIYLKEADLKERFENYDAQIKNLWSAVENLAGRIQSLVYVPKSIDGIANFGGIVVTAGSETIRLTTGAKSEMTFLVSPKTLATQLAAKHNASKDVFSFVPEKVTRAEAPKFEIEGDVVGSADGKITMFVSTDYTYPAAAPSDAAETYAIALKVTSKSSVAKDEDTSVDTGIEYTTAYIPTVGDDYNAIANIVLAKEEGEGDAKKLVEIPASGAEYEMVYNQTEPLTMLSEYSFAYKMGNTIISLDKAAEQGNWDVELDAKPVYTRSSWTVASGMTKVVFDPADPMKDAAAKSQLVKITIQEGVPANVDKTIVDEVTTAIHAVGETENVATNGAAAYTAKTTLTRFQLPAIENLNASATWNYSIYSTNGAYLIQNIVFDAAGANKLTKAQYDQFKASVQADNTWTVTYGDEAGTLNQGIQIQSVNLPTINTNGDAKFFDYWIGGYKGGSGTLDIEKTVTLGQAEEITLKGKITLTGLPSDLKYTLNMPEAKISNYGAQVLTVIAQENFAEKAVYELLPEDQTFFADASEFLAFMRQSTNPGEMKNNEQKNATTQALEAAVRYNGIGKAGTSYDRLCVDFQRSYVDFDNAESYTFTAPEGACYTIADAVFSIAIEGSVTINKDQGFYLAKGTSVNAEGNVVVMGTADKTGNSFTVETITLTNAYNAAYPDGTDASKIGLKFSLAATTPTVTPVPTITNGTNVTSDAWTMDWNGCGLNSVGVVAEMTYEGLPIASKTFEVILTNPIDIASWGTNFNELATPIAVKTAATVNVYEKVLAAKNYGNPKHMLPRDIFGNDLVDASGVTTFATGAYGFEVKFGDASYSSVVSGTEDFSRFKFDPATGEMTVAASDDLLGGKVTAQIQVTFTYKYSLDATKQYAEKEYPMNITLTFENKK</sequence>
<accession>A0AAJ1CCU8</accession>
<evidence type="ECO:0000313" key="2">
    <source>
        <dbReference type="Proteomes" id="UP001205035"/>
    </source>
</evidence>
<evidence type="ECO:0000313" key="1">
    <source>
        <dbReference type="EMBL" id="MCQ5082165.1"/>
    </source>
</evidence>
<dbReference type="Proteomes" id="UP001205035">
    <property type="component" value="Unassembled WGS sequence"/>
</dbReference>
<dbReference type="RefSeq" id="WP_256166166.1">
    <property type="nucleotide sequence ID" value="NZ_JANGBQ010000005.1"/>
</dbReference>
<comment type="caution">
    <text evidence="1">The sequence shown here is derived from an EMBL/GenBank/DDBJ whole genome shotgun (WGS) entry which is preliminary data.</text>
</comment>
<dbReference type="AlphaFoldDB" id="A0AAJ1CCU8"/>